<dbReference type="Proteomes" id="UP001595191">
    <property type="component" value="Unassembled WGS sequence"/>
</dbReference>
<name>A0ACC7LKD3_9FLAO</name>
<dbReference type="EMBL" id="JBHFPV010000001">
    <property type="protein sequence ID" value="MFH6603509.1"/>
    <property type="molecule type" value="Genomic_DNA"/>
</dbReference>
<accession>A0ACC7LKD3</accession>
<keyword evidence="2" id="KW-1185">Reference proteome</keyword>
<protein>
    <submittedName>
        <fullName evidence="1">Uncharacterized protein</fullName>
    </submittedName>
</protein>
<gene>
    <name evidence="1" type="ORF">ACEZ3G_08475</name>
</gene>
<evidence type="ECO:0000313" key="1">
    <source>
        <dbReference type="EMBL" id="MFH6603509.1"/>
    </source>
</evidence>
<comment type="caution">
    <text evidence="1">The sequence shown here is derived from an EMBL/GenBank/DDBJ whole genome shotgun (WGS) entry which is preliminary data.</text>
</comment>
<sequence>MVKKIGFMLLCLVTSGLCAQEGSVSPYSYFGVGDNRAKGTVENQMMGGIGLFADSIHINHKNPAALGKLGVQFGEDFGITTYAAGVSHKMLRLKSYTEQQSATLTNLEYLSLAFSLKKGWGLGFGVMPYSAVGYNLASVSNDSLVTNRYEGTGGLNRVYLSTGYQFAKNWSVGVTANFNFGTLEYTRIQGVDGVQFGTLDERTSRINGVDFNYALNYTPIFKDKYQLVASFRINTQANLAAENNKKVGSFSLVNGQDIEVLNVDLDAQGLRRTELKIPTTATFGLGYGEHRKWFVGAEYSFQGMSSFSNDFLGVENLEYKDASSLALGGFYIPNQAAFDGYFNRVAYRAGIRLDKTGMVVNNTDINNFGITFGLGLPLGRTFSNMNLGFELGRRGTTSADLLEESYFKINIGMSFNDQWFRKRKIN</sequence>
<reference evidence="1" key="1">
    <citation type="submission" date="2024-09" db="EMBL/GenBank/DDBJ databases">
        <authorList>
            <person name="Liu J."/>
        </authorList>
    </citation>
    <scope>NUCLEOTIDE SEQUENCE</scope>
    <source>
        <strain evidence="1">NBU2967</strain>
    </source>
</reference>
<evidence type="ECO:0000313" key="2">
    <source>
        <dbReference type="Proteomes" id="UP001595191"/>
    </source>
</evidence>
<organism evidence="1 2">
    <name type="scientific">Meishania litoralis</name>
    <dbReference type="NCBI Taxonomy" id="3434685"/>
    <lineage>
        <taxon>Bacteria</taxon>
        <taxon>Pseudomonadati</taxon>
        <taxon>Bacteroidota</taxon>
        <taxon>Flavobacteriia</taxon>
        <taxon>Flavobacteriales</taxon>
        <taxon>Flavobacteriaceae</taxon>
        <taxon>Meishania</taxon>
    </lineage>
</organism>
<proteinExistence type="predicted"/>